<dbReference type="Proteomes" id="UP000222366">
    <property type="component" value="Unassembled WGS sequence"/>
</dbReference>
<evidence type="ECO:0000313" key="3">
    <source>
        <dbReference type="Proteomes" id="UP000222366"/>
    </source>
</evidence>
<dbReference type="AlphaFoldDB" id="A0A2D0KQJ3"/>
<reference evidence="2 3" key="1">
    <citation type="journal article" date="2017" name="Nat. Microbiol.">
        <title>Natural product diversity associated with the nematode symbionts Photorhabdus and Xenorhabdus.</title>
        <authorList>
            <person name="Tobias N.J."/>
            <person name="Wolff H."/>
            <person name="Djahanschiri B."/>
            <person name="Grundmann F."/>
            <person name="Kronenwerth M."/>
            <person name="Shi Y.M."/>
            <person name="Simonyi S."/>
            <person name="Grun P."/>
            <person name="Shapiro-Ilan D."/>
            <person name="Pidot S.J."/>
            <person name="Stinear T.P."/>
            <person name="Ebersberger I."/>
            <person name="Bode H.B."/>
        </authorList>
    </citation>
    <scope>NUCLEOTIDE SEQUENCE [LARGE SCALE GENOMIC DNA]</scope>
    <source>
        <strain evidence="2 3">DSM 17904</strain>
    </source>
</reference>
<evidence type="ECO:0000313" key="2">
    <source>
        <dbReference type="EMBL" id="PHM65711.1"/>
    </source>
</evidence>
<accession>A0A2D0KQJ3</accession>
<organism evidence="2 3">
    <name type="scientific">Xenorhabdus stockiae</name>
    <dbReference type="NCBI Taxonomy" id="351614"/>
    <lineage>
        <taxon>Bacteria</taxon>
        <taxon>Pseudomonadati</taxon>
        <taxon>Pseudomonadota</taxon>
        <taxon>Gammaproteobacteria</taxon>
        <taxon>Enterobacterales</taxon>
        <taxon>Morganellaceae</taxon>
        <taxon>Xenorhabdus</taxon>
    </lineage>
</organism>
<feature type="chain" id="PRO_5012452011" evidence="1">
    <location>
        <begin position="22"/>
        <end position="125"/>
    </location>
</feature>
<name>A0A2D0KQJ3_9GAMM</name>
<keyword evidence="1" id="KW-0732">Signal</keyword>
<gene>
    <name evidence="2" type="ORF">Xsto_01863</name>
</gene>
<feature type="signal peptide" evidence="1">
    <location>
        <begin position="1"/>
        <end position="21"/>
    </location>
</feature>
<dbReference type="RefSeq" id="WP_099124860.1">
    <property type="nucleotide sequence ID" value="NZ_CAWNRH010000046.1"/>
</dbReference>
<dbReference type="EMBL" id="NJAJ01000014">
    <property type="protein sequence ID" value="PHM65711.1"/>
    <property type="molecule type" value="Genomic_DNA"/>
</dbReference>
<evidence type="ECO:0000256" key="1">
    <source>
        <dbReference type="SAM" id="SignalP"/>
    </source>
</evidence>
<proteinExistence type="predicted"/>
<protein>
    <submittedName>
        <fullName evidence="2">Uncharacterized protein</fullName>
    </submittedName>
</protein>
<sequence>MLKKLLSITLALFLLTGVAHAAEWYEGGNLHKSNAIAWQKANEKNKVATCADFIAGMWVDGKLTDKISTEIKDIDDIKPYAELLASQLDDAFSPDPDAKKNQQIFENQTVSSFAAMTMVLMGWLQ</sequence>
<keyword evidence="3" id="KW-1185">Reference proteome</keyword>
<comment type="caution">
    <text evidence="2">The sequence shown here is derived from an EMBL/GenBank/DDBJ whole genome shotgun (WGS) entry which is preliminary data.</text>
</comment>